<keyword evidence="4 11" id="KW-0347">Helicase</keyword>
<dbReference type="InterPro" id="IPR027417">
    <property type="entry name" value="P-loop_NTPase"/>
</dbReference>
<dbReference type="AlphaFoldDB" id="A0A0V8M038"/>
<sequence>MQDILTGLNPAQKQAVEAVEGPVLILAGPGSGKTRVITHRIAYLIKVVGINPHRIMAVTFTNKAAREMETRLNLLAPSAAGRLTMGTFHAICARILRQDGLPLGVPADFVIYDDDDQQSLIKQAMAELELDPKRYPPASIRNAISQAKSQLVLPAYYFEKGRSYFEEVVGRVYELYEKRLKQNKALDFDDLLLKVVQLFKQHPEVLSRYQERYLHVMVDEFQDTNLVQYELVKMLSAKYKNICVVGDPDQSIYSWRSADLRNIFNFETDNPGAKVILLEQNYRSTKNILEAASCVIAPNSGRKPISLWTENESGQPIAVVETFNEQEEAQFVVSEIEKLTRYEKFSPGDIAILYRTNAQSRALEEAFIRYGMPYRLVSGTRFYQRREVKDIVAYLRLLQNPQDSVSLQRVINIPTRGIGAKTLSDLGQFAREQDISLYESLINLSDENTPKPPIPSRGLKPLTDLGLLLKSLVADARNLPLLNLLDRLLEGINYREFLFASEDGEERWDNILELRTVAQQYQEIAPPEGLSAFLESVALVSDLDSLEEGVSAVTLITLHQAKGLEYPVVFMVGMEEGVLPHSRSFDDPAQMQEERRLCYVGVTRARKRLYLVRAFRRSLMGQSNVNEPSRYLKDIPQSITKGREKQPPPGQHTAASAVSPVIKQHLQSAGMPIKSASPPVPKLLELEAGDKVLHPQFGEGIVTSINRVKNDAEVMISFHSVGMKRLMLSFARLTKLEN</sequence>
<reference evidence="14 15" key="1">
    <citation type="journal article" date="2015" name="Sci. Rep.">
        <title>A comparative genomics and reductive dehalogenase gene transcription study of two chloroethene-respiring bacteria, Dehalococcoides mccartyi strains MB and 11a.</title>
        <authorList>
            <person name="Low A."/>
            <person name="Shen Z."/>
            <person name="Cheng D."/>
            <person name="Rogers M.J."/>
            <person name="Lee P.K."/>
            <person name="He J."/>
        </authorList>
    </citation>
    <scope>NUCLEOTIDE SEQUENCE [LARGE SCALE GENOMIC DNA]</scope>
    <source>
        <strain evidence="14 15">MB</strain>
    </source>
</reference>
<dbReference type="InterPro" id="IPR000212">
    <property type="entry name" value="DNA_helicase_UvrD/REP"/>
</dbReference>
<feature type="binding site" evidence="11">
    <location>
        <begin position="27"/>
        <end position="34"/>
    </location>
    <ligand>
        <name>ATP</name>
        <dbReference type="ChEBI" id="CHEBI:30616"/>
    </ligand>
</feature>
<feature type="domain" description="UvrD-like helicase ATP-binding" evidence="12">
    <location>
        <begin position="6"/>
        <end position="285"/>
    </location>
</feature>
<evidence type="ECO:0000259" key="12">
    <source>
        <dbReference type="PROSITE" id="PS51198"/>
    </source>
</evidence>
<dbReference type="GO" id="GO:0003677">
    <property type="term" value="F:DNA binding"/>
    <property type="evidence" value="ECO:0007669"/>
    <property type="project" value="UniProtKB-KW"/>
</dbReference>
<keyword evidence="2 11" id="KW-0547">Nucleotide-binding</keyword>
<feature type="domain" description="UvrD-like helicase C-terminal" evidence="13">
    <location>
        <begin position="286"/>
        <end position="563"/>
    </location>
</feature>
<evidence type="ECO:0000256" key="8">
    <source>
        <dbReference type="ARBA" id="ARBA00034617"/>
    </source>
</evidence>
<dbReference type="GO" id="GO:0016887">
    <property type="term" value="F:ATP hydrolysis activity"/>
    <property type="evidence" value="ECO:0007669"/>
    <property type="project" value="RHEA"/>
</dbReference>
<dbReference type="Pfam" id="PF21196">
    <property type="entry name" value="PcrA_UvrD_tudor"/>
    <property type="match status" value="1"/>
</dbReference>
<dbReference type="EC" id="5.6.2.4" evidence="9"/>
<dbReference type="Pfam" id="PF00580">
    <property type="entry name" value="UvrD-helicase"/>
    <property type="match status" value="1"/>
</dbReference>
<dbReference type="GO" id="GO:0005524">
    <property type="term" value="F:ATP binding"/>
    <property type="evidence" value="ECO:0007669"/>
    <property type="project" value="UniProtKB-UniRule"/>
</dbReference>
<dbReference type="FunFam" id="1.10.10.160:FF:000001">
    <property type="entry name" value="ATP-dependent DNA helicase"/>
    <property type="match status" value="1"/>
</dbReference>
<evidence type="ECO:0000313" key="15">
    <source>
        <dbReference type="Proteomes" id="UP000053577"/>
    </source>
</evidence>
<evidence type="ECO:0000256" key="5">
    <source>
        <dbReference type="ARBA" id="ARBA00022840"/>
    </source>
</evidence>
<comment type="similarity">
    <text evidence="1">Belongs to the helicase family. UvrD subfamily.</text>
</comment>
<dbReference type="Pfam" id="PF13361">
    <property type="entry name" value="UvrD_C"/>
    <property type="match status" value="1"/>
</dbReference>
<dbReference type="CDD" id="cd18807">
    <property type="entry name" value="SF1_C_UvrD"/>
    <property type="match status" value="1"/>
</dbReference>
<comment type="catalytic activity">
    <reaction evidence="10">
        <text>ATP + H2O = ADP + phosphate + H(+)</text>
        <dbReference type="Rhea" id="RHEA:13065"/>
        <dbReference type="ChEBI" id="CHEBI:15377"/>
        <dbReference type="ChEBI" id="CHEBI:15378"/>
        <dbReference type="ChEBI" id="CHEBI:30616"/>
        <dbReference type="ChEBI" id="CHEBI:43474"/>
        <dbReference type="ChEBI" id="CHEBI:456216"/>
        <dbReference type="EC" id="5.6.2.4"/>
    </reaction>
</comment>
<dbReference type="SUPFAM" id="SSF52540">
    <property type="entry name" value="P-loop containing nucleoside triphosphate hydrolases"/>
    <property type="match status" value="1"/>
</dbReference>
<evidence type="ECO:0000256" key="3">
    <source>
        <dbReference type="ARBA" id="ARBA00022801"/>
    </source>
</evidence>
<evidence type="ECO:0000259" key="13">
    <source>
        <dbReference type="PROSITE" id="PS51217"/>
    </source>
</evidence>
<dbReference type="RefSeq" id="WP_058292601.1">
    <property type="nucleotide sequence ID" value="NZ_JGYD01000025.1"/>
</dbReference>
<keyword evidence="5 11" id="KW-0067">ATP-binding</keyword>
<evidence type="ECO:0000256" key="10">
    <source>
        <dbReference type="ARBA" id="ARBA00048988"/>
    </source>
</evidence>
<keyword evidence="6" id="KW-0238">DNA-binding</keyword>
<evidence type="ECO:0000256" key="9">
    <source>
        <dbReference type="ARBA" id="ARBA00034808"/>
    </source>
</evidence>
<evidence type="ECO:0000256" key="11">
    <source>
        <dbReference type="PROSITE-ProRule" id="PRU00560"/>
    </source>
</evidence>
<dbReference type="Gene3D" id="1.10.10.160">
    <property type="match status" value="1"/>
</dbReference>
<keyword evidence="7" id="KW-0413">Isomerase</keyword>
<protein>
    <recommendedName>
        <fullName evidence="9">DNA 3'-5' helicase</fullName>
        <ecNumber evidence="9">5.6.2.4</ecNumber>
    </recommendedName>
</protein>
<evidence type="ECO:0000256" key="4">
    <source>
        <dbReference type="ARBA" id="ARBA00022806"/>
    </source>
</evidence>
<dbReference type="Proteomes" id="UP000053577">
    <property type="component" value="Unassembled WGS sequence"/>
</dbReference>
<name>A0A0V8M038_9CHLR</name>
<organism evidence="14 15">
    <name type="scientific">Dehalococcoides mccartyi</name>
    <dbReference type="NCBI Taxonomy" id="61435"/>
    <lineage>
        <taxon>Bacteria</taxon>
        <taxon>Bacillati</taxon>
        <taxon>Chloroflexota</taxon>
        <taxon>Dehalococcoidia</taxon>
        <taxon>Dehalococcoidales</taxon>
        <taxon>Dehalococcoidaceae</taxon>
        <taxon>Dehalococcoides</taxon>
    </lineage>
</organism>
<evidence type="ECO:0000256" key="1">
    <source>
        <dbReference type="ARBA" id="ARBA00009922"/>
    </source>
</evidence>
<dbReference type="PROSITE" id="PS51198">
    <property type="entry name" value="UVRD_HELICASE_ATP_BIND"/>
    <property type="match status" value="1"/>
</dbReference>
<dbReference type="InterPro" id="IPR014016">
    <property type="entry name" value="UvrD-like_ATP-bd"/>
</dbReference>
<evidence type="ECO:0000256" key="7">
    <source>
        <dbReference type="ARBA" id="ARBA00023235"/>
    </source>
</evidence>
<dbReference type="PATRIC" id="fig|61435.5.peg.1336"/>
<keyword evidence="3 11" id="KW-0378">Hydrolase</keyword>
<evidence type="ECO:0000313" key="14">
    <source>
        <dbReference type="EMBL" id="KSV17130.1"/>
    </source>
</evidence>
<dbReference type="GO" id="GO:0043138">
    <property type="term" value="F:3'-5' DNA helicase activity"/>
    <property type="evidence" value="ECO:0007669"/>
    <property type="project" value="UniProtKB-EC"/>
</dbReference>
<dbReference type="GO" id="GO:0009314">
    <property type="term" value="P:response to radiation"/>
    <property type="evidence" value="ECO:0007669"/>
    <property type="project" value="UniProtKB-ARBA"/>
</dbReference>
<accession>A0A0V8M038</accession>
<comment type="catalytic activity">
    <reaction evidence="8">
        <text>Couples ATP hydrolysis with the unwinding of duplex DNA by translocating in the 3'-5' direction.</text>
        <dbReference type="EC" id="5.6.2.4"/>
    </reaction>
</comment>
<dbReference type="PANTHER" id="PTHR11070:SF2">
    <property type="entry name" value="ATP-DEPENDENT DNA HELICASE SRS2"/>
    <property type="match status" value="1"/>
</dbReference>
<evidence type="ECO:0000256" key="6">
    <source>
        <dbReference type="ARBA" id="ARBA00023125"/>
    </source>
</evidence>
<proteinExistence type="inferred from homology"/>
<dbReference type="InterPro" id="IPR013986">
    <property type="entry name" value="DExx_box_DNA_helicase_dom_sf"/>
</dbReference>
<dbReference type="eggNOG" id="COG0210">
    <property type="taxonomic scope" value="Bacteria"/>
</dbReference>
<gene>
    <name evidence="14" type="ORF">DA01_06790</name>
</gene>
<dbReference type="EMBL" id="JGYD01000025">
    <property type="protein sequence ID" value="KSV17130.1"/>
    <property type="molecule type" value="Genomic_DNA"/>
</dbReference>
<dbReference type="InterPro" id="IPR014017">
    <property type="entry name" value="DNA_helicase_UvrD-like_C"/>
</dbReference>
<dbReference type="PROSITE" id="PS51217">
    <property type="entry name" value="UVRD_HELICASE_CTER"/>
    <property type="match status" value="1"/>
</dbReference>
<dbReference type="PANTHER" id="PTHR11070">
    <property type="entry name" value="UVRD / RECB / PCRA DNA HELICASE FAMILY MEMBER"/>
    <property type="match status" value="1"/>
</dbReference>
<evidence type="ECO:0000256" key="2">
    <source>
        <dbReference type="ARBA" id="ARBA00022741"/>
    </source>
</evidence>
<dbReference type="CDD" id="cd17932">
    <property type="entry name" value="DEXQc_UvrD"/>
    <property type="match status" value="1"/>
</dbReference>
<dbReference type="GO" id="GO:0033202">
    <property type="term" value="C:DNA helicase complex"/>
    <property type="evidence" value="ECO:0007669"/>
    <property type="project" value="TreeGrafter"/>
</dbReference>
<comment type="caution">
    <text evidence="14">The sequence shown here is derived from an EMBL/GenBank/DDBJ whole genome shotgun (WGS) entry which is preliminary data.</text>
</comment>
<dbReference type="GO" id="GO:0005829">
    <property type="term" value="C:cytosol"/>
    <property type="evidence" value="ECO:0007669"/>
    <property type="project" value="TreeGrafter"/>
</dbReference>
<dbReference type="Gene3D" id="1.10.486.10">
    <property type="entry name" value="PCRA, domain 4"/>
    <property type="match status" value="1"/>
</dbReference>
<dbReference type="GO" id="GO:0000725">
    <property type="term" value="P:recombinational repair"/>
    <property type="evidence" value="ECO:0007669"/>
    <property type="project" value="TreeGrafter"/>
</dbReference>
<dbReference type="OrthoDB" id="9810135at2"/>
<dbReference type="Gene3D" id="3.40.50.300">
    <property type="entry name" value="P-loop containing nucleotide triphosphate hydrolases"/>
    <property type="match status" value="2"/>
</dbReference>